<reference evidence="2 3" key="1">
    <citation type="submission" date="2020-03" db="EMBL/GenBank/DDBJ databases">
        <title>Dissostichus mawsoni Genome sequencing and assembly.</title>
        <authorList>
            <person name="Park H."/>
        </authorList>
    </citation>
    <scope>NUCLEOTIDE SEQUENCE [LARGE SCALE GENOMIC DNA]</scope>
    <source>
        <strain evidence="2">DM0001</strain>
        <tissue evidence="2">Muscle</tissue>
    </source>
</reference>
<name>A0A7J5XXG4_DISMA</name>
<sequence>MQDEGGQVAAVNQPAESRSSAHIVNIHRVLHRGHRQQRARVGEEERNSPFFIPTASISPSALKLTQRAAAPTHTLFNTPNATDSMVCMRASSTVPTTPFLYIRAPPASVQNFTCLIPTDTNCESESGRNSTTKIRSGCPALLHTLDPAERHMRHTVMVCSGSTPTDSSSFPVALKFTECVTGAEAVHDGGGGRVINDVCAVVQVVKVITTIESSKTKHVLQNQVLQQSSIAISKHWKE</sequence>
<gene>
    <name evidence="2" type="ORF">F7725_023733</name>
</gene>
<accession>A0A7J5XXG4</accession>
<dbReference type="OrthoDB" id="10561715at2759"/>
<evidence type="ECO:0000313" key="2">
    <source>
        <dbReference type="EMBL" id="KAF3841782.1"/>
    </source>
</evidence>
<protein>
    <submittedName>
        <fullName evidence="2">Uncharacterized protein</fullName>
    </submittedName>
</protein>
<keyword evidence="3" id="KW-1185">Reference proteome</keyword>
<dbReference type="EMBL" id="JAAKFY010000019">
    <property type="protein sequence ID" value="KAF3841782.1"/>
    <property type="molecule type" value="Genomic_DNA"/>
</dbReference>
<evidence type="ECO:0000256" key="1">
    <source>
        <dbReference type="SAM" id="MobiDB-lite"/>
    </source>
</evidence>
<feature type="region of interest" description="Disordered" evidence="1">
    <location>
        <begin position="1"/>
        <end position="20"/>
    </location>
</feature>
<proteinExistence type="predicted"/>
<evidence type="ECO:0000313" key="3">
    <source>
        <dbReference type="Proteomes" id="UP000518266"/>
    </source>
</evidence>
<organism evidence="2 3">
    <name type="scientific">Dissostichus mawsoni</name>
    <name type="common">Antarctic cod</name>
    <dbReference type="NCBI Taxonomy" id="36200"/>
    <lineage>
        <taxon>Eukaryota</taxon>
        <taxon>Metazoa</taxon>
        <taxon>Chordata</taxon>
        <taxon>Craniata</taxon>
        <taxon>Vertebrata</taxon>
        <taxon>Euteleostomi</taxon>
        <taxon>Actinopterygii</taxon>
        <taxon>Neopterygii</taxon>
        <taxon>Teleostei</taxon>
        <taxon>Neoteleostei</taxon>
        <taxon>Acanthomorphata</taxon>
        <taxon>Eupercaria</taxon>
        <taxon>Perciformes</taxon>
        <taxon>Notothenioidei</taxon>
        <taxon>Nototheniidae</taxon>
        <taxon>Dissostichus</taxon>
    </lineage>
</organism>
<dbReference type="Proteomes" id="UP000518266">
    <property type="component" value="Unassembled WGS sequence"/>
</dbReference>
<dbReference type="AlphaFoldDB" id="A0A7J5XXG4"/>
<comment type="caution">
    <text evidence="2">The sequence shown here is derived from an EMBL/GenBank/DDBJ whole genome shotgun (WGS) entry which is preliminary data.</text>
</comment>